<accession>Q7RSW9</accession>
<reference evidence="2 3" key="1">
    <citation type="journal article" date="2002" name="Nature">
        <title>Genome sequence and comparative analysis of the model rodent malaria parasite Plasmodium yoelii yoelii.</title>
        <authorList>
            <person name="Carlton J.M."/>
            <person name="Angiuoli S.V."/>
            <person name="Suh B.B."/>
            <person name="Kooij T.W."/>
            <person name="Pertea M."/>
            <person name="Silva J.C."/>
            <person name="Ermolaeva M.D."/>
            <person name="Allen J.E."/>
            <person name="Selengut J.D."/>
            <person name="Koo H.L."/>
            <person name="Peterson J.D."/>
            <person name="Pop M."/>
            <person name="Kosack D.S."/>
            <person name="Shumway M.F."/>
            <person name="Bidwell S.L."/>
            <person name="Shallom S.J."/>
            <person name="van Aken S.E."/>
            <person name="Riedmuller S.B."/>
            <person name="Feldblyum T.V."/>
            <person name="Cho J.K."/>
            <person name="Quackenbush J."/>
            <person name="Sedegah M."/>
            <person name="Shoaibi A."/>
            <person name="Cummings L.M."/>
            <person name="Florens L."/>
            <person name="Yates J.R."/>
            <person name="Raine J.D."/>
            <person name="Sinden R.E."/>
            <person name="Harris M.A."/>
            <person name="Cunningham D.A."/>
            <person name="Preiser P.R."/>
            <person name="Bergman L.W."/>
            <person name="Vaidya A.B."/>
            <person name="van Lin L.H."/>
            <person name="Janse C.J."/>
            <person name="Waters A.P."/>
            <person name="Smith H.O."/>
            <person name="White O.R."/>
            <person name="Salzberg S.L."/>
            <person name="Venter J.C."/>
            <person name="Fraser C.M."/>
            <person name="Hoffman S.L."/>
            <person name="Gardner M.J."/>
            <person name="Carucci D.J."/>
        </authorList>
    </citation>
    <scope>NUCLEOTIDE SEQUENCE [LARGE SCALE GENOMIC DNA]</scope>
    <source>
        <strain evidence="2 3">17XNL</strain>
    </source>
</reference>
<proteinExistence type="predicted"/>
<keyword evidence="3" id="KW-1185">Reference proteome</keyword>
<comment type="caution">
    <text evidence="2">The sequence shown here is derived from an EMBL/GenBank/DDBJ whole genome shotgun (WGS) entry which is preliminary data.</text>
</comment>
<dbReference type="EMBL" id="AABL01000064">
    <property type="protein sequence ID" value="EAA21808.1"/>
    <property type="molecule type" value="Genomic_DNA"/>
</dbReference>
<keyword evidence="1" id="KW-0472">Membrane</keyword>
<evidence type="ECO:0000256" key="1">
    <source>
        <dbReference type="SAM" id="Phobius"/>
    </source>
</evidence>
<evidence type="ECO:0000313" key="2">
    <source>
        <dbReference type="EMBL" id="EAA21808.1"/>
    </source>
</evidence>
<keyword evidence="1" id="KW-1133">Transmembrane helix</keyword>
<dbReference type="Proteomes" id="UP000008553">
    <property type="component" value="Unassembled WGS sequence"/>
</dbReference>
<dbReference type="AlphaFoldDB" id="Q7RSW9"/>
<name>Q7RSW9_PLAYO</name>
<sequence>MCVCVPIIACVIMCIYICTYIYTHFHTCLYRYTFYSLIDEFIYFF</sequence>
<feature type="non-terminal residue" evidence="2">
    <location>
        <position position="45"/>
    </location>
</feature>
<dbReference type="PaxDb" id="73239-Q7RSW9"/>
<evidence type="ECO:0000313" key="3">
    <source>
        <dbReference type="Proteomes" id="UP000008553"/>
    </source>
</evidence>
<dbReference type="InParanoid" id="Q7RSW9"/>
<protein>
    <submittedName>
        <fullName evidence="2">Uncharacterized protein</fullName>
    </submittedName>
</protein>
<organism evidence="2 3">
    <name type="scientific">Plasmodium yoelii yoelii</name>
    <dbReference type="NCBI Taxonomy" id="73239"/>
    <lineage>
        <taxon>Eukaryota</taxon>
        <taxon>Sar</taxon>
        <taxon>Alveolata</taxon>
        <taxon>Apicomplexa</taxon>
        <taxon>Aconoidasida</taxon>
        <taxon>Haemosporida</taxon>
        <taxon>Plasmodiidae</taxon>
        <taxon>Plasmodium</taxon>
        <taxon>Plasmodium (Vinckeia)</taxon>
    </lineage>
</organism>
<feature type="transmembrane region" description="Helical" evidence="1">
    <location>
        <begin position="6"/>
        <end position="25"/>
    </location>
</feature>
<keyword evidence="1" id="KW-0812">Transmembrane</keyword>
<gene>
    <name evidence="2" type="ORF">PY00233</name>
</gene>